<dbReference type="GO" id="GO:0005524">
    <property type="term" value="F:ATP binding"/>
    <property type="evidence" value="ECO:0007669"/>
    <property type="project" value="UniProtKB-KW"/>
</dbReference>
<evidence type="ECO:0000313" key="12">
    <source>
        <dbReference type="Proteomes" id="UP001139311"/>
    </source>
</evidence>
<evidence type="ECO:0000256" key="4">
    <source>
        <dbReference type="ARBA" id="ARBA00022679"/>
    </source>
</evidence>
<feature type="transmembrane region" description="Helical" evidence="9">
    <location>
        <begin position="293"/>
        <end position="314"/>
    </location>
</feature>
<keyword evidence="4" id="KW-0808">Transferase</keyword>
<dbReference type="Pfam" id="PF02518">
    <property type="entry name" value="HATPase_c"/>
    <property type="match status" value="1"/>
</dbReference>
<dbReference type="InterPro" id="IPR004358">
    <property type="entry name" value="Sig_transdc_His_kin-like_C"/>
</dbReference>
<keyword evidence="8" id="KW-0902">Two-component regulatory system</keyword>
<dbReference type="RefSeq" id="WP_226611895.1">
    <property type="nucleotide sequence ID" value="NZ_JAJAQI010000040.1"/>
</dbReference>
<comment type="catalytic activity">
    <reaction evidence="1">
        <text>ATP + protein L-histidine = ADP + protein N-phospho-L-histidine.</text>
        <dbReference type="EC" id="2.7.13.3"/>
    </reaction>
</comment>
<evidence type="ECO:0000256" key="1">
    <source>
        <dbReference type="ARBA" id="ARBA00000085"/>
    </source>
</evidence>
<dbReference type="SUPFAM" id="SSF55785">
    <property type="entry name" value="PYP-like sensor domain (PAS domain)"/>
    <property type="match status" value="1"/>
</dbReference>
<dbReference type="PROSITE" id="PS50109">
    <property type="entry name" value="HIS_KIN"/>
    <property type="match status" value="1"/>
</dbReference>
<keyword evidence="3" id="KW-0597">Phosphoprotein</keyword>
<dbReference type="InterPro" id="IPR035965">
    <property type="entry name" value="PAS-like_dom_sf"/>
</dbReference>
<dbReference type="CDD" id="cd00082">
    <property type="entry name" value="HisKA"/>
    <property type="match status" value="1"/>
</dbReference>
<dbReference type="Gene3D" id="3.30.450.20">
    <property type="entry name" value="PAS domain"/>
    <property type="match status" value="1"/>
</dbReference>
<comment type="caution">
    <text evidence="11">The sequence shown here is derived from an EMBL/GenBank/DDBJ whole genome shotgun (WGS) entry which is preliminary data.</text>
</comment>
<dbReference type="Pfam" id="PF00512">
    <property type="entry name" value="HisKA"/>
    <property type="match status" value="1"/>
</dbReference>
<dbReference type="SMART" id="SM00387">
    <property type="entry name" value="HATPase_c"/>
    <property type="match status" value="1"/>
</dbReference>
<evidence type="ECO:0000256" key="5">
    <source>
        <dbReference type="ARBA" id="ARBA00022741"/>
    </source>
</evidence>
<evidence type="ECO:0000256" key="3">
    <source>
        <dbReference type="ARBA" id="ARBA00022553"/>
    </source>
</evidence>
<keyword evidence="9" id="KW-1133">Transmembrane helix</keyword>
<dbReference type="GO" id="GO:0000155">
    <property type="term" value="F:phosphorelay sensor kinase activity"/>
    <property type="evidence" value="ECO:0007669"/>
    <property type="project" value="InterPro"/>
</dbReference>
<dbReference type="SUPFAM" id="SSF55874">
    <property type="entry name" value="ATPase domain of HSP90 chaperone/DNA topoisomerase II/histidine kinase"/>
    <property type="match status" value="1"/>
</dbReference>
<proteinExistence type="predicted"/>
<reference evidence="11" key="1">
    <citation type="submission" date="2021-10" db="EMBL/GenBank/DDBJ databases">
        <title>Roseicella aerolatum sp. nov., isolated from aerosols of e-waste dismantling site.</title>
        <authorList>
            <person name="Qin T."/>
        </authorList>
    </citation>
    <scope>NUCLEOTIDE SEQUENCE</scope>
    <source>
        <strain evidence="11">GB24</strain>
    </source>
</reference>
<dbReference type="PANTHER" id="PTHR43065">
    <property type="entry name" value="SENSOR HISTIDINE KINASE"/>
    <property type="match status" value="1"/>
</dbReference>
<dbReference type="CDD" id="cd00075">
    <property type="entry name" value="HATPase"/>
    <property type="match status" value="1"/>
</dbReference>
<evidence type="ECO:0000259" key="10">
    <source>
        <dbReference type="PROSITE" id="PS50109"/>
    </source>
</evidence>
<dbReference type="SMART" id="SM00388">
    <property type="entry name" value="HisKA"/>
    <property type="match status" value="1"/>
</dbReference>
<evidence type="ECO:0000313" key="11">
    <source>
        <dbReference type="EMBL" id="MCB4824323.1"/>
    </source>
</evidence>
<dbReference type="InterPro" id="IPR036890">
    <property type="entry name" value="HATPase_C_sf"/>
</dbReference>
<gene>
    <name evidence="11" type="ORF">LHA35_21560</name>
</gene>
<dbReference type="SUPFAM" id="SSF47384">
    <property type="entry name" value="Homodimeric domain of signal transducing histidine kinase"/>
    <property type="match status" value="1"/>
</dbReference>
<dbReference type="InterPro" id="IPR000014">
    <property type="entry name" value="PAS"/>
</dbReference>
<keyword evidence="9" id="KW-0472">Membrane</keyword>
<dbReference type="EC" id="2.7.13.3" evidence="2"/>
<feature type="domain" description="Histidine kinase" evidence="10">
    <location>
        <begin position="472"/>
        <end position="692"/>
    </location>
</feature>
<sequence>MMQAAASRLLRSRRFLLAVALGAVLPLALLAGFAIREAGRSDHAADESRLRATVRGLVAVVDAQLGAYVAAARALSHGPMLDEGADPAQFEANARPVGREFGGWVVALGPPPELRMLANTLRQPGQELPDLRQAGMREALALPLGRVFGQGRPGVSDLFLGPLVGRPVIWSLAPVRRGESVTRAVALGVEPAALRDLLMRQETPEGGHAVVADGRLRILAHSLDPAGLRLGLPMPDWVTRAAEGRPHGILRGPDGAGQEMVYAFERPGLAPGWIVAVAAPAAALGASAREAMAWLLAGGASLLLGLGIIGWAGWRQALLAARQEAEALRAGRGEIERLHAGLPALIFLRSVEPDGRSTLLYRGGDIEAVMGWPREVVARSAEFAEFAAPGAMPLRDFLCLILRAGSLAGEWRMRQPDGSWRWMRTHGQVLSRRPDGGGEIVGYVLNVQAEREAAARAAASGRLAALGEMAAGLAHELKQPLAIITLAAQNADNALRNGRPEGAAGRLGRIAAQARRAGEMIEHLRRFARGAAEDAAPQPVPLQQAVEGALALVGGALREAEVSLDLALGPPPGPVVLAQLVPLEQVLVNLLANARDALAALPPQAPRRVCIAARTDEPSGQVRITVTDNAGGIPQAVLERIFEPFVTTKDVEKGTGLGLSICHGLVGGMGGTITARNEADGAVFTILLPAAPAVAAAEPART</sequence>
<keyword evidence="9" id="KW-0812">Transmembrane</keyword>
<dbReference type="InterPro" id="IPR005467">
    <property type="entry name" value="His_kinase_dom"/>
</dbReference>
<dbReference type="Gene3D" id="3.30.565.10">
    <property type="entry name" value="Histidine kinase-like ATPase, C-terminal domain"/>
    <property type="match status" value="1"/>
</dbReference>
<evidence type="ECO:0000256" key="8">
    <source>
        <dbReference type="ARBA" id="ARBA00023012"/>
    </source>
</evidence>
<dbReference type="CDD" id="cd00130">
    <property type="entry name" value="PAS"/>
    <property type="match status" value="1"/>
</dbReference>
<organism evidence="11 12">
    <name type="scientific">Roseicella aerolata</name>
    <dbReference type="NCBI Taxonomy" id="2883479"/>
    <lineage>
        <taxon>Bacteria</taxon>
        <taxon>Pseudomonadati</taxon>
        <taxon>Pseudomonadota</taxon>
        <taxon>Alphaproteobacteria</taxon>
        <taxon>Acetobacterales</taxon>
        <taxon>Roseomonadaceae</taxon>
        <taxon>Roseicella</taxon>
    </lineage>
</organism>
<protein>
    <recommendedName>
        <fullName evidence="2">histidine kinase</fullName>
        <ecNumber evidence="2">2.7.13.3</ecNumber>
    </recommendedName>
</protein>
<accession>A0A9X1IJ59</accession>
<feature type="transmembrane region" description="Helical" evidence="9">
    <location>
        <begin position="268"/>
        <end position="286"/>
    </location>
</feature>
<dbReference type="CDD" id="cd18774">
    <property type="entry name" value="PDC2_HK_sensor"/>
    <property type="match status" value="1"/>
</dbReference>
<evidence type="ECO:0000256" key="7">
    <source>
        <dbReference type="ARBA" id="ARBA00022840"/>
    </source>
</evidence>
<dbReference type="PRINTS" id="PR00344">
    <property type="entry name" value="BCTRLSENSOR"/>
</dbReference>
<dbReference type="InterPro" id="IPR003661">
    <property type="entry name" value="HisK_dim/P_dom"/>
</dbReference>
<dbReference type="InterPro" id="IPR003594">
    <property type="entry name" value="HATPase_dom"/>
</dbReference>
<dbReference type="Gene3D" id="1.10.287.130">
    <property type="match status" value="1"/>
</dbReference>
<keyword evidence="6" id="KW-0418">Kinase</keyword>
<name>A0A9X1IJ59_9PROT</name>
<evidence type="ECO:0000256" key="6">
    <source>
        <dbReference type="ARBA" id="ARBA00022777"/>
    </source>
</evidence>
<dbReference type="AlphaFoldDB" id="A0A9X1IJ59"/>
<dbReference type="InterPro" id="IPR036097">
    <property type="entry name" value="HisK_dim/P_sf"/>
</dbReference>
<keyword evidence="12" id="KW-1185">Reference proteome</keyword>
<keyword evidence="5" id="KW-0547">Nucleotide-binding</keyword>
<keyword evidence="7" id="KW-0067">ATP-binding</keyword>
<evidence type="ECO:0000256" key="2">
    <source>
        <dbReference type="ARBA" id="ARBA00012438"/>
    </source>
</evidence>
<dbReference type="Proteomes" id="UP001139311">
    <property type="component" value="Unassembled WGS sequence"/>
</dbReference>
<dbReference type="EMBL" id="JAJAQI010000040">
    <property type="protein sequence ID" value="MCB4824323.1"/>
    <property type="molecule type" value="Genomic_DNA"/>
</dbReference>
<dbReference type="PANTHER" id="PTHR43065:SF46">
    <property type="entry name" value="C4-DICARBOXYLATE TRANSPORT SENSOR PROTEIN DCTB"/>
    <property type="match status" value="1"/>
</dbReference>
<evidence type="ECO:0000256" key="9">
    <source>
        <dbReference type="SAM" id="Phobius"/>
    </source>
</evidence>